<evidence type="ECO:0000313" key="2">
    <source>
        <dbReference type="Proteomes" id="UP000695000"/>
    </source>
</evidence>
<protein>
    <submittedName>
        <fullName evidence="3">Protein insensitive-like isoform X1</fullName>
    </submittedName>
</protein>
<dbReference type="Proteomes" id="UP000695000">
    <property type="component" value="Unplaced"/>
</dbReference>
<gene>
    <name evidence="3" type="primary">LOC108569921</name>
</gene>
<dbReference type="SMART" id="SM01025">
    <property type="entry name" value="BEN"/>
    <property type="match status" value="1"/>
</dbReference>
<feature type="domain" description="BEN" evidence="1">
    <location>
        <begin position="117"/>
        <end position="206"/>
    </location>
</feature>
<evidence type="ECO:0000313" key="3">
    <source>
        <dbReference type="RefSeq" id="XP_017787176.1"/>
    </source>
</evidence>
<name>A0ABM1NK26_NICVS</name>
<dbReference type="RefSeq" id="XP_017787176.1">
    <property type="nucleotide sequence ID" value="XM_017931687.1"/>
</dbReference>
<dbReference type="GeneID" id="108569921"/>
<dbReference type="InterPro" id="IPR018379">
    <property type="entry name" value="BEN_domain"/>
</dbReference>
<evidence type="ECO:0000259" key="1">
    <source>
        <dbReference type="PROSITE" id="PS51457"/>
    </source>
</evidence>
<keyword evidence="2" id="KW-1185">Reference proteome</keyword>
<dbReference type="Pfam" id="PF10523">
    <property type="entry name" value="BEN"/>
    <property type="match status" value="1"/>
</dbReference>
<dbReference type="Gene3D" id="1.10.10.2590">
    <property type="entry name" value="BEN domain"/>
    <property type="match status" value="1"/>
</dbReference>
<reference evidence="3" key="1">
    <citation type="submission" date="2025-08" db="UniProtKB">
        <authorList>
            <consortium name="RefSeq"/>
        </authorList>
    </citation>
    <scope>IDENTIFICATION</scope>
    <source>
        <tissue evidence="3">Whole Larva</tissue>
    </source>
</reference>
<organism evidence="2 3">
    <name type="scientific">Nicrophorus vespilloides</name>
    <name type="common">Boreal carrion beetle</name>
    <dbReference type="NCBI Taxonomy" id="110193"/>
    <lineage>
        <taxon>Eukaryota</taxon>
        <taxon>Metazoa</taxon>
        <taxon>Ecdysozoa</taxon>
        <taxon>Arthropoda</taxon>
        <taxon>Hexapoda</taxon>
        <taxon>Insecta</taxon>
        <taxon>Pterygota</taxon>
        <taxon>Neoptera</taxon>
        <taxon>Endopterygota</taxon>
        <taxon>Coleoptera</taxon>
        <taxon>Polyphaga</taxon>
        <taxon>Staphyliniformia</taxon>
        <taxon>Silphidae</taxon>
        <taxon>Nicrophorinae</taxon>
        <taxon>Nicrophorus</taxon>
    </lineage>
</organism>
<accession>A0ABM1NK26</accession>
<proteinExistence type="predicted"/>
<dbReference type="PROSITE" id="PS51457">
    <property type="entry name" value="BEN"/>
    <property type="match status" value="1"/>
</dbReference>
<sequence>MATNIRTIGHKHMLVKCVYNSSTYFQIIEPCQIFDSLKPGEQYYTYYNSRRVSCNIITSSNDLDELKDEMSNIRVQNALKTQNPNISVASTSSASTSYIQMGLSTKLDENQMFVFGPNGSTISTAKMTRIDWDNYRVAARDLLLAVFSPEVLATHTLLGRNSSRQRLDPIVVEDVIYILCYKCNVSREEVFDTIKRRCFQEYTKNQLQLGRVNDENT</sequence>